<dbReference type="RefSeq" id="XP_032827800.1">
    <property type="nucleotide sequence ID" value="XM_032971909.1"/>
</dbReference>
<proteinExistence type="inferred from homology"/>
<dbReference type="Gene3D" id="3.40.50.1820">
    <property type="entry name" value="alpha/beta hydrolase"/>
    <property type="match status" value="2"/>
</dbReference>
<evidence type="ECO:0000313" key="10">
    <source>
        <dbReference type="RefSeq" id="XP_032827800.1"/>
    </source>
</evidence>
<dbReference type="Pfam" id="PF00561">
    <property type="entry name" value="Abhydrolase_1"/>
    <property type="match status" value="1"/>
</dbReference>
<evidence type="ECO:0000256" key="1">
    <source>
        <dbReference type="ARBA" id="ARBA00006584"/>
    </source>
</evidence>
<evidence type="ECO:0000256" key="5">
    <source>
        <dbReference type="SAM" id="Phobius"/>
    </source>
</evidence>
<dbReference type="KEGG" id="pmrn:116952512"/>
<dbReference type="RefSeq" id="XP_032827799.1">
    <property type="nucleotide sequence ID" value="XM_032971908.1"/>
</dbReference>
<gene>
    <name evidence="8 9 10" type="primary">ABHD13</name>
</gene>
<evidence type="ECO:0000256" key="3">
    <source>
        <dbReference type="ARBA" id="ARBA00042701"/>
    </source>
</evidence>
<dbReference type="Proteomes" id="UP001318040">
    <property type="component" value="Chromosome 47"/>
</dbReference>
<dbReference type="SUPFAM" id="SSF53474">
    <property type="entry name" value="alpha/beta-Hydrolases"/>
    <property type="match status" value="1"/>
</dbReference>
<dbReference type="InterPro" id="IPR029058">
    <property type="entry name" value="AB_hydrolase_fold"/>
</dbReference>
<feature type="transmembrane region" description="Helical" evidence="5">
    <location>
        <begin position="100"/>
        <end position="121"/>
    </location>
</feature>
<name>A0AAJ7U140_PETMA</name>
<sequence>MDSATQCGLHEAPDAARDAHVSVERADTGDARSHVPMARRAWGRASVCLRRALSGGWDACRLCLLPLVLACHLCGDDGGGGDDGGDVTRSADRGFLSPPFPFPSLAALLLLALLSVVATLYRCQDQLLFFPEQPASSRVFVPLPLGVPRESVRVRARDGVALSAVFLRACDIVGGPAAPAGVPTFIYFHGNAGNLGHRMPNALMMVAHLRVNVLLLDYRGYGHSDGEPSEHGLYLDAQAALAHAMARPDVDPSCVVLFGRSLGGAVAIDLAARQQQRPDGDDGGGGGDGNGRLHHHHHHHRRRLLHHGALALIVENTFLSIPHMAQALFPVFSRGGGGGSSSSSCRPFPLPSWCFRSRFPSHENIASCRVPTLFISGLADSLVPPVMMSRLHDLSPAPLKRMATFREGTHNDTWQCRGYISALQHFLREVQAERSEAPSAPGARDVASATSIGGGGGGTFGLGADALGADLFAPASSARRSFSHQHSQQTNATLI</sequence>
<dbReference type="GO" id="GO:0008474">
    <property type="term" value="F:palmitoyl-(protein) hydrolase activity"/>
    <property type="evidence" value="ECO:0007669"/>
    <property type="project" value="TreeGrafter"/>
</dbReference>
<evidence type="ECO:0000256" key="2">
    <source>
        <dbReference type="ARBA" id="ARBA00040125"/>
    </source>
</evidence>
<dbReference type="PRINTS" id="PR00111">
    <property type="entry name" value="ABHYDROLASE"/>
</dbReference>
<comment type="similarity">
    <text evidence="1">Belongs to the serine esterase family.</text>
</comment>
<evidence type="ECO:0000313" key="7">
    <source>
        <dbReference type="Proteomes" id="UP001318040"/>
    </source>
</evidence>
<accession>A0AAJ7U140</accession>
<dbReference type="InterPro" id="IPR000073">
    <property type="entry name" value="AB_hydrolase_1"/>
</dbReference>
<evidence type="ECO:0000256" key="4">
    <source>
        <dbReference type="SAM" id="MobiDB-lite"/>
    </source>
</evidence>
<feature type="domain" description="AB hydrolase-1" evidence="6">
    <location>
        <begin position="183"/>
        <end position="277"/>
    </location>
</feature>
<dbReference type="AlphaFoldDB" id="A0AAJ7U140"/>
<dbReference type="RefSeq" id="XP_032827798.1">
    <property type="nucleotide sequence ID" value="XM_032971907.1"/>
</dbReference>
<keyword evidence="5" id="KW-1133">Transmembrane helix</keyword>
<keyword evidence="5" id="KW-0472">Membrane</keyword>
<reference evidence="8 9" key="1">
    <citation type="submission" date="2025-04" db="UniProtKB">
        <authorList>
            <consortium name="RefSeq"/>
        </authorList>
    </citation>
    <scope>IDENTIFICATION</scope>
    <source>
        <tissue evidence="8 9">Sperm</tissue>
    </source>
</reference>
<evidence type="ECO:0000313" key="9">
    <source>
        <dbReference type="RefSeq" id="XP_032827799.1"/>
    </source>
</evidence>
<keyword evidence="7" id="KW-1185">Reference proteome</keyword>
<feature type="region of interest" description="Disordered" evidence="4">
    <location>
        <begin position="1"/>
        <end position="26"/>
    </location>
</feature>
<dbReference type="PANTHER" id="PTHR12277:SF81">
    <property type="entry name" value="PROTEIN ABHD13"/>
    <property type="match status" value="1"/>
</dbReference>
<dbReference type="PANTHER" id="PTHR12277">
    <property type="entry name" value="ALPHA/BETA HYDROLASE DOMAIN-CONTAINING PROTEIN"/>
    <property type="match status" value="1"/>
</dbReference>
<feature type="compositionally biased region" description="Basic and acidic residues" evidence="4">
    <location>
        <begin position="11"/>
        <end position="26"/>
    </location>
</feature>
<dbReference type="GO" id="GO:0016020">
    <property type="term" value="C:membrane"/>
    <property type="evidence" value="ECO:0007669"/>
    <property type="project" value="TreeGrafter"/>
</dbReference>
<feature type="region of interest" description="Disordered" evidence="4">
    <location>
        <begin position="273"/>
        <end position="300"/>
    </location>
</feature>
<keyword evidence="5" id="KW-0812">Transmembrane</keyword>
<dbReference type="CTD" id="84945"/>
<evidence type="ECO:0000313" key="8">
    <source>
        <dbReference type="RefSeq" id="XP_032827798.1"/>
    </source>
</evidence>
<protein>
    <recommendedName>
        <fullName evidence="2">Protein ABHD13</fullName>
    </recommendedName>
    <alternativeName>
        <fullName evidence="3">Alpha/beta hydrolase domain-containing protein 13</fullName>
    </alternativeName>
</protein>
<evidence type="ECO:0000259" key="6">
    <source>
        <dbReference type="Pfam" id="PF00561"/>
    </source>
</evidence>
<organism evidence="7 10">
    <name type="scientific">Petromyzon marinus</name>
    <name type="common">Sea lamprey</name>
    <dbReference type="NCBI Taxonomy" id="7757"/>
    <lineage>
        <taxon>Eukaryota</taxon>
        <taxon>Metazoa</taxon>
        <taxon>Chordata</taxon>
        <taxon>Craniata</taxon>
        <taxon>Vertebrata</taxon>
        <taxon>Cyclostomata</taxon>
        <taxon>Hyperoartia</taxon>
        <taxon>Petromyzontiformes</taxon>
        <taxon>Petromyzontidae</taxon>
        <taxon>Petromyzon</taxon>
    </lineage>
</organism>